<keyword evidence="3 7" id="KW-0812">Transmembrane</keyword>
<comment type="subcellular location">
    <subcellularLocation>
        <location evidence="1">Cell membrane</location>
        <topology evidence="1">Multi-pass membrane protein</topology>
    </subcellularLocation>
</comment>
<accession>A0ABU0E4E8</accession>
<evidence type="ECO:0000313" key="9">
    <source>
        <dbReference type="EMBL" id="MDQ0361769.1"/>
    </source>
</evidence>
<protein>
    <submittedName>
        <fullName evidence="9">ABC-type antimicrobial peptide transport system permease subunit</fullName>
    </submittedName>
</protein>
<name>A0ABU0E4E8_9FIRM</name>
<feature type="transmembrane region" description="Helical" evidence="7">
    <location>
        <begin position="27"/>
        <end position="49"/>
    </location>
</feature>
<evidence type="ECO:0000313" key="10">
    <source>
        <dbReference type="Proteomes" id="UP001230220"/>
    </source>
</evidence>
<dbReference type="Pfam" id="PF02687">
    <property type="entry name" value="FtsX"/>
    <property type="match status" value="2"/>
</dbReference>
<dbReference type="EMBL" id="JAUSUR010000004">
    <property type="protein sequence ID" value="MDQ0361769.1"/>
    <property type="molecule type" value="Genomic_DNA"/>
</dbReference>
<evidence type="ECO:0000256" key="7">
    <source>
        <dbReference type="SAM" id="Phobius"/>
    </source>
</evidence>
<keyword evidence="4 7" id="KW-1133">Transmembrane helix</keyword>
<feature type="transmembrane region" description="Helical" evidence="7">
    <location>
        <begin position="718"/>
        <end position="738"/>
    </location>
</feature>
<keyword evidence="5 7" id="KW-0472">Membrane</keyword>
<dbReference type="PANTHER" id="PTHR30572:SF4">
    <property type="entry name" value="ABC TRANSPORTER PERMEASE YTRF"/>
    <property type="match status" value="1"/>
</dbReference>
<dbReference type="Proteomes" id="UP001230220">
    <property type="component" value="Unassembled WGS sequence"/>
</dbReference>
<dbReference type="InterPro" id="IPR050250">
    <property type="entry name" value="Macrolide_Exporter_MacB"/>
</dbReference>
<evidence type="ECO:0000256" key="4">
    <source>
        <dbReference type="ARBA" id="ARBA00022989"/>
    </source>
</evidence>
<comment type="similarity">
    <text evidence="6">Belongs to the ABC-4 integral membrane protein family.</text>
</comment>
<dbReference type="InterPro" id="IPR003838">
    <property type="entry name" value="ABC3_permease_C"/>
</dbReference>
<feature type="transmembrane region" description="Helical" evidence="7">
    <location>
        <begin position="264"/>
        <end position="284"/>
    </location>
</feature>
<proteinExistence type="inferred from homology"/>
<evidence type="ECO:0000256" key="1">
    <source>
        <dbReference type="ARBA" id="ARBA00004651"/>
    </source>
</evidence>
<dbReference type="RefSeq" id="WP_307408788.1">
    <property type="nucleotide sequence ID" value="NZ_JAUSUR010000004.1"/>
</dbReference>
<sequence>MKIANNNASVIKRLANKSYKNNRSRNYLLIVSIAAVVTLLFSIISISFAQVDSEYLLAARRGGDLSTALLDRPTPEQYEKIKKLDYIDIVGKESYVNVGVKGDYEIFLGVVTDGVAYEKLYVPAFTDVQGTYPENEYEVMLPMRALDELGVKPEIGTVVSLDVVKDEGIQTTEEFILSGYFTEYVDPHTSPAVAFFSEAYLETANKSLENPDYLLMKQNDSLLFEETEEKLYNDIETIDDTQQFAAGDSIEYKTIENIYGDYDVMILLCVIIAVSVFLLINNIMQISLEKDVRELGLLRTIGTTKKQVFLIQQRQIIYITVFGLLIGSILAFLAIQLILPMFLRGLSSGSNVSVVDVLTFRVWLLFVVLGVAALIAVVSMLLPLTKINSISPKEALYFSQGKIKVSKKEIHAKKSVSIPKMAWRNITKNRGRFIKTVFSLFAASILCISSVMAIQILDYSNMYKDSPDFELSEDDYFNAYSTGPEDVFLNSEFVEEVRNIDGITDVDAAYEAYANIDLREEVWDPLMKAGEISLEEEPVRESGLRIVNDDEIEMFKKFVDDNNLDVDMDSFINGESVLNLQHHVFSEKMLEEAAATKGGTLTLYNKQGEEAGKYIFDGYLDINTRGFPKFKNMSTNTSYAPYILISEKGFERSGLYKTINRYSINVEKNKVLEVHETLNKLLNVRASEFIPEQLPQVGLFVKYIAEQEAVEYITSVRILLFSLSFILIGLAVLNYFNVMYTSLSSRRKELVVLESIGMTRGQLRTLLVSEGLQYGIVVTVLLGSIGSGILYLVSNFIQAGRAKIVFTYPTVAVGVLIVVVFIISILLPLLIYRKVEKQSIVERLSE</sequence>
<evidence type="ECO:0000256" key="6">
    <source>
        <dbReference type="ARBA" id="ARBA00038076"/>
    </source>
</evidence>
<feature type="transmembrane region" description="Helical" evidence="7">
    <location>
        <begin position="363"/>
        <end position="384"/>
    </location>
</feature>
<gene>
    <name evidence="9" type="ORF">J2S15_002519</name>
</gene>
<evidence type="ECO:0000256" key="3">
    <source>
        <dbReference type="ARBA" id="ARBA00022692"/>
    </source>
</evidence>
<keyword evidence="10" id="KW-1185">Reference proteome</keyword>
<evidence type="ECO:0000256" key="2">
    <source>
        <dbReference type="ARBA" id="ARBA00022475"/>
    </source>
</evidence>
<organism evidence="9 10">
    <name type="scientific">Breznakia pachnodae</name>
    <dbReference type="NCBI Taxonomy" id="265178"/>
    <lineage>
        <taxon>Bacteria</taxon>
        <taxon>Bacillati</taxon>
        <taxon>Bacillota</taxon>
        <taxon>Erysipelotrichia</taxon>
        <taxon>Erysipelotrichales</taxon>
        <taxon>Erysipelotrichaceae</taxon>
        <taxon>Breznakia</taxon>
    </lineage>
</organism>
<comment type="caution">
    <text evidence="9">The sequence shown here is derived from an EMBL/GenBank/DDBJ whole genome shotgun (WGS) entry which is preliminary data.</text>
</comment>
<feature type="transmembrane region" description="Helical" evidence="7">
    <location>
        <begin position="316"/>
        <end position="343"/>
    </location>
</feature>
<feature type="transmembrane region" description="Helical" evidence="7">
    <location>
        <begin position="805"/>
        <end position="832"/>
    </location>
</feature>
<evidence type="ECO:0000256" key="5">
    <source>
        <dbReference type="ARBA" id="ARBA00023136"/>
    </source>
</evidence>
<dbReference type="PANTHER" id="PTHR30572">
    <property type="entry name" value="MEMBRANE COMPONENT OF TRANSPORTER-RELATED"/>
    <property type="match status" value="1"/>
</dbReference>
<reference evidence="9 10" key="1">
    <citation type="submission" date="2023-07" db="EMBL/GenBank/DDBJ databases">
        <title>Genomic Encyclopedia of Type Strains, Phase IV (KMG-IV): sequencing the most valuable type-strain genomes for metagenomic binning, comparative biology and taxonomic classification.</title>
        <authorList>
            <person name="Goeker M."/>
        </authorList>
    </citation>
    <scope>NUCLEOTIDE SEQUENCE [LARGE SCALE GENOMIC DNA]</scope>
    <source>
        <strain evidence="9 10">DSM 16784</strain>
    </source>
</reference>
<keyword evidence="2" id="KW-1003">Cell membrane</keyword>
<feature type="domain" description="ABC3 transporter permease C-terminal" evidence="8">
    <location>
        <begin position="722"/>
        <end position="835"/>
    </location>
</feature>
<feature type="transmembrane region" description="Helical" evidence="7">
    <location>
        <begin position="772"/>
        <end position="793"/>
    </location>
</feature>
<feature type="transmembrane region" description="Helical" evidence="7">
    <location>
        <begin position="433"/>
        <end position="457"/>
    </location>
</feature>
<evidence type="ECO:0000259" key="8">
    <source>
        <dbReference type="Pfam" id="PF02687"/>
    </source>
</evidence>
<feature type="domain" description="ABC3 transporter permease C-terminal" evidence="8">
    <location>
        <begin position="268"/>
        <end position="392"/>
    </location>
</feature>